<feature type="transmembrane region" description="Helical" evidence="1">
    <location>
        <begin position="45"/>
        <end position="65"/>
    </location>
</feature>
<dbReference type="KEGG" id="amic:Ami3637_12370"/>
<proteinExistence type="predicted"/>
<keyword evidence="3" id="KW-1185">Reference proteome</keyword>
<reference evidence="2 3" key="1">
    <citation type="submission" date="2020-01" db="EMBL/GenBank/DDBJ databases">
        <title>Genomic analysis of Aminipila sp. CBA3637.</title>
        <authorList>
            <person name="Kim Y.B."/>
            <person name="Roh S.W."/>
        </authorList>
    </citation>
    <scope>NUCLEOTIDE SEQUENCE [LARGE SCALE GENOMIC DNA]</scope>
    <source>
        <strain evidence="2 3">CBA3637</strain>
    </source>
</reference>
<name>A0A6P1MEH0_9FIRM</name>
<keyword evidence="1" id="KW-0812">Transmembrane</keyword>
<sequence length="79" mass="9034">MDYLKIMFYGVISAIIFTIFTLVIGNWIGMIIFKGDQYELSYHIFTRMGLIALSGIIITCTIIIVKKLNQVNEVLKNSK</sequence>
<evidence type="ECO:0000256" key="1">
    <source>
        <dbReference type="SAM" id="Phobius"/>
    </source>
</evidence>
<dbReference type="AlphaFoldDB" id="A0A6P1MEH0"/>
<evidence type="ECO:0000313" key="3">
    <source>
        <dbReference type="Proteomes" id="UP000463883"/>
    </source>
</evidence>
<evidence type="ECO:0000313" key="2">
    <source>
        <dbReference type="EMBL" id="QHI73089.1"/>
    </source>
</evidence>
<feature type="transmembrane region" description="Helical" evidence="1">
    <location>
        <begin position="6"/>
        <end position="33"/>
    </location>
</feature>
<keyword evidence="1" id="KW-0472">Membrane</keyword>
<dbReference type="EMBL" id="CP047591">
    <property type="protein sequence ID" value="QHI73089.1"/>
    <property type="molecule type" value="Genomic_DNA"/>
</dbReference>
<keyword evidence="1" id="KW-1133">Transmembrane helix</keyword>
<dbReference type="Proteomes" id="UP000463883">
    <property type="component" value="Chromosome"/>
</dbReference>
<protein>
    <submittedName>
        <fullName evidence="2">Uncharacterized protein</fullName>
    </submittedName>
</protein>
<organism evidence="2 3">
    <name type="scientific">Aminipila terrae</name>
    <dbReference type="NCBI Taxonomy" id="2697030"/>
    <lineage>
        <taxon>Bacteria</taxon>
        <taxon>Bacillati</taxon>
        <taxon>Bacillota</taxon>
        <taxon>Clostridia</taxon>
        <taxon>Peptostreptococcales</taxon>
        <taxon>Anaerovoracaceae</taxon>
        <taxon>Aminipila</taxon>
    </lineage>
</organism>
<dbReference type="RefSeq" id="WP_162362856.1">
    <property type="nucleotide sequence ID" value="NZ_CP047591.1"/>
</dbReference>
<accession>A0A6P1MEH0</accession>
<gene>
    <name evidence="2" type="ORF">Ami3637_12370</name>
</gene>